<gene>
    <name evidence="7" type="ORF">BJ992_001060</name>
</gene>
<comment type="caution">
    <text evidence="7">The sequence shown here is derived from an EMBL/GenBank/DDBJ whole genome shotgun (WGS) entry which is preliminary data.</text>
</comment>
<dbReference type="InterPro" id="IPR011990">
    <property type="entry name" value="TPR-like_helical_dom_sf"/>
</dbReference>
<dbReference type="Gene3D" id="1.25.40.10">
    <property type="entry name" value="Tetratricopeptide repeat domain"/>
    <property type="match status" value="1"/>
</dbReference>
<dbReference type="GO" id="GO:0000160">
    <property type="term" value="P:phosphorelay signal transduction system"/>
    <property type="evidence" value="ECO:0007669"/>
    <property type="project" value="InterPro"/>
</dbReference>
<dbReference type="GO" id="GO:0006355">
    <property type="term" value="P:regulation of DNA-templated transcription"/>
    <property type="evidence" value="ECO:0007669"/>
    <property type="project" value="InterPro"/>
</dbReference>
<dbReference type="InterPro" id="IPR016032">
    <property type="entry name" value="Sig_transdc_resp-reg_C-effctor"/>
</dbReference>
<dbReference type="EMBL" id="JACHIU010000001">
    <property type="protein sequence ID" value="MBB6471629.1"/>
    <property type="molecule type" value="Genomic_DNA"/>
</dbReference>
<dbReference type="SMART" id="SM00862">
    <property type="entry name" value="Trans_reg_C"/>
    <property type="match status" value="1"/>
</dbReference>
<evidence type="ECO:0000259" key="6">
    <source>
        <dbReference type="SMART" id="SM01043"/>
    </source>
</evidence>
<evidence type="ECO:0000256" key="3">
    <source>
        <dbReference type="ARBA" id="ARBA00023125"/>
    </source>
</evidence>
<proteinExistence type="inferred from homology"/>
<dbReference type="PANTHER" id="PTHR35807:SF1">
    <property type="entry name" value="TRANSCRIPTIONAL REGULATOR REDD"/>
    <property type="match status" value="1"/>
</dbReference>
<evidence type="ECO:0000313" key="7">
    <source>
        <dbReference type="EMBL" id="MBB6471629.1"/>
    </source>
</evidence>
<name>A0A7X0IAG6_9ACTN</name>
<dbReference type="InterPro" id="IPR036388">
    <property type="entry name" value="WH-like_DNA-bd_sf"/>
</dbReference>
<protein>
    <submittedName>
        <fullName evidence="7">DNA-binding SARP family transcriptional activator</fullName>
    </submittedName>
</protein>
<dbReference type="Proteomes" id="UP000555564">
    <property type="component" value="Unassembled WGS sequence"/>
</dbReference>
<sequence>MRFLLLGHFEIHRPDGGLLAVTRIKHRQLLALLLLDAPHAVSTDRCIATLWGEQAPASARRNLQTYVADLRKGLTCSGVAIETVPGGYRVTDVADRLDLSAFESKRSEAAMAASARDDAAAVRTLRDALVLWRGSALQDLADSSEALRNAALQLNERRMAAVSDYAAGCVRLGAYEEAIDQLRLAVTWAPLREDLRAQLMLALHKSGRRADALLAYHECRAAMVERIGVGPSQTLTTLYDRILMEDQSL</sequence>
<dbReference type="GO" id="GO:0003677">
    <property type="term" value="F:DNA binding"/>
    <property type="evidence" value="ECO:0007669"/>
    <property type="project" value="UniProtKB-KW"/>
</dbReference>
<dbReference type="AlphaFoldDB" id="A0A7X0IAG6"/>
<keyword evidence="8" id="KW-1185">Reference proteome</keyword>
<feature type="domain" description="Bacterial transcriptional activator" evidence="6">
    <location>
        <begin position="97"/>
        <end position="243"/>
    </location>
</feature>
<dbReference type="InterPro" id="IPR001867">
    <property type="entry name" value="OmpR/PhoB-type_DNA-bd"/>
</dbReference>
<comment type="similarity">
    <text evidence="1">Belongs to the AfsR/DnrI/RedD regulatory family.</text>
</comment>
<evidence type="ECO:0000256" key="2">
    <source>
        <dbReference type="ARBA" id="ARBA00023015"/>
    </source>
</evidence>
<evidence type="ECO:0000256" key="4">
    <source>
        <dbReference type="ARBA" id="ARBA00023163"/>
    </source>
</evidence>
<evidence type="ECO:0000313" key="8">
    <source>
        <dbReference type="Proteomes" id="UP000555564"/>
    </source>
</evidence>
<dbReference type="Pfam" id="PF00486">
    <property type="entry name" value="Trans_reg_C"/>
    <property type="match status" value="1"/>
</dbReference>
<dbReference type="RefSeq" id="WP_184978804.1">
    <property type="nucleotide sequence ID" value="NZ_BAAALO010000129.1"/>
</dbReference>
<accession>A0A7X0IAG6</accession>
<reference evidence="7 8" key="1">
    <citation type="submission" date="2020-08" db="EMBL/GenBank/DDBJ databases">
        <title>Sequencing the genomes of 1000 actinobacteria strains.</title>
        <authorList>
            <person name="Klenk H.-P."/>
        </authorList>
    </citation>
    <scope>NUCLEOTIDE SEQUENCE [LARGE SCALE GENOMIC DNA]</scope>
    <source>
        <strain evidence="7 8">DSM 44936</strain>
    </source>
</reference>
<dbReference type="Gene3D" id="1.10.10.10">
    <property type="entry name" value="Winged helix-like DNA-binding domain superfamily/Winged helix DNA-binding domain"/>
    <property type="match status" value="1"/>
</dbReference>
<dbReference type="CDD" id="cd15831">
    <property type="entry name" value="BTAD"/>
    <property type="match status" value="1"/>
</dbReference>
<dbReference type="SMART" id="SM01043">
    <property type="entry name" value="BTAD"/>
    <property type="match status" value="1"/>
</dbReference>
<dbReference type="InterPro" id="IPR005158">
    <property type="entry name" value="BTAD"/>
</dbReference>
<keyword evidence="4" id="KW-0804">Transcription</keyword>
<evidence type="ECO:0000259" key="5">
    <source>
        <dbReference type="SMART" id="SM00862"/>
    </source>
</evidence>
<organism evidence="7 8">
    <name type="scientific">Sphaerisporangium rubeum</name>
    <dbReference type="NCBI Taxonomy" id="321317"/>
    <lineage>
        <taxon>Bacteria</taxon>
        <taxon>Bacillati</taxon>
        <taxon>Actinomycetota</taxon>
        <taxon>Actinomycetes</taxon>
        <taxon>Streptosporangiales</taxon>
        <taxon>Streptosporangiaceae</taxon>
        <taxon>Sphaerisporangium</taxon>
    </lineage>
</organism>
<dbReference type="SUPFAM" id="SSF48452">
    <property type="entry name" value="TPR-like"/>
    <property type="match status" value="1"/>
</dbReference>
<dbReference type="PANTHER" id="PTHR35807">
    <property type="entry name" value="TRANSCRIPTIONAL REGULATOR REDD-RELATED"/>
    <property type="match status" value="1"/>
</dbReference>
<dbReference type="InterPro" id="IPR051677">
    <property type="entry name" value="AfsR-DnrI-RedD_regulator"/>
</dbReference>
<dbReference type="SUPFAM" id="SSF46894">
    <property type="entry name" value="C-terminal effector domain of the bipartite response regulators"/>
    <property type="match status" value="1"/>
</dbReference>
<evidence type="ECO:0000256" key="1">
    <source>
        <dbReference type="ARBA" id="ARBA00005820"/>
    </source>
</evidence>
<keyword evidence="2" id="KW-0805">Transcription regulation</keyword>
<feature type="domain" description="OmpR/PhoB-type" evidence="5">
    <location>
        <begin position="16"/>
        <end position="90"/>
    </location>
</feature>
<keyword evidence="3 7" id="KW-0238">DNA-binding</keyword>
<dbReference type="Pfam" id="PF03704">
    <property type="entry name" value="BTAD"/>
    <property type="match status" value="1"/>
</dbReference>